<evidence type="ECO:0000313" key="12">
    <source>
        <dbReference type="Proteomes" id="UP000282613"/>
    </source>
</evidence>
<dbReference type="InterPro" id="IPR000719">
    <property type="entry name" value="Prot_kinase_dom"/>
</dbReference>
<name>A0A158R9E9_TAEAS</name>
<dbReference type="InterPro" id="IPR008352">
    <property type="entry name" value="MAPK_HOG-like"/>
</dbReference>
<accession>A0A158R9E9</accession>
<keyword evidence="7" id="KW-0547">Nucleotide-binding</keyword>
<evidence type="ECO:0000256" key="4">
    <source>
        <dbReference type="ARBA" id="ARBA00022527"/>
    </source>
</evidence>
<dbReference type="WBParaSite" id="TASK_0000714001-mRNA-1">
    <property type="protein sequence ID" value="TASK_0000714001-mRNA-1"/>
    <property type="gene ID" value="TASK_0000714001"/>
</dbReference>
<evidence type="ECO:0000313" key="11">
    <source>
        <dbReference type="EMBL" id="VDK37933.1"/>
    </source>
</evidence>
<evidence type="ECO:0000256" key="3">
    <source>
        <dbReference type="ARBA" id="ARBA00012411"/>
    </source>
</evidence>
<evidence type="ECO:0000256" key="1">
    <source>
        <dbReference type="ARBA" id="ARBA00001946"/>
    </source>
</evidence>
<dbReference type="EC" id="2.7.11.24" evidence="3"/>
<reference evidence="11 12" key="2">
    <citation type="submission" date="2018-11" db="EMBL/GenBank/DDBJ databases">
        <authorList>
            <consortium name="Pathogen Informatics"/>
        </authorList>
    </citation>
    <scope>NUCLEOTIDE SEQUENCE [LARGE SCALE GENOMIC DNA]</scope>
</reference>
<dbReference type="FunFam" id="3.30.200.20:FF:000028">
    <property type="entry name" value="Mitogen-activated protein kinase"/>
    <property type="match status" value="1"/>
</dbReference>
<dbReference type="OrthoDB" id="192887at2759"/>
<evidence type="ECO:0000256" key="6">
    <source>
        <dbReference type="ARBA" id="ARBA00022679"/>
    </source>
</evidence>
<proteinExistence type="inferred from homology"/>
<evidence type="ECO:0000256" key="7">
    <source>
        <dbReference type="ARBA" id="ARBA00022741"/>
    </source>
</evidence>
<evidence type="ECO:0000256" key="5">
    <source>
        <dbReference type="ARBA" id="ARBA00022553"/>
    </source>
</evidence>
<dbReference type="Gene3D" id="3.30.200.20">
    <property type="entry name" value="Phosphorylase Kinase, domain 1"/>
    <property type="match status" value="2"/>
</dbReference>
<comment type="similarity">
    <text evidence="2">Belongs to the protein kinase superfamily. CMGC Ser/Thr protein kinase family. MAP kinase subfamily.</text>
</comment>
<dbReference type="GO" id="GO:0005524">
    <property type="term" value="F:ATP binding"/>
    <property type="evidence" value="ECO:0007669"/>
    <property type="project" value="UniProtKB-KW"/>
</dbReference>
<dbReference type="STRING" id="60517.A0A158R9E9"/>
<keyword evidence="4" id="KW-0723">Serine/threonine-protein kinase</keyword>
<dbReference type="InterPro" id="IPR003527">
    <property type="entry name" value="MAP_kinase_CS"/>
</dbReference>
<dbReference type="GO" id="GO:0005737">
    <property type="term" value="C:cytoplasm"/>
    <property type="evidence" value="ECO:0007669"/>
    <property type="project" value="UniProtKB-ARBA"/>
</dbReference>
<dbReference type="Pfam" id="PF00069">
    <property type="entry name" value="Pkinase"/>
    <property type="match status" value="2"/>
</dbReference>
<keyword evidence="8" id="KW-0418">Kinase</keyword>
<protein>
    <recommendedName>
        <fullName evidence="3">mitogen-activated protein kinase</fullName>
        <ecNumber evidence="3">2.7.11.24</ecNumber>
    </recommendedName>
</protein>
<dbReference type="EMBL" id="UYRS01018580">
    <property type="protein sequence ID" value="VDK37933.1"/>
    <property type="molecule type" value="Genomic_DNA"/>
</dbReference>
<dbReference type="PRINTS" id="PR01773">
    <property type="entry name" value="P38MAPKINASE"/>
</dbReference>
<dbReference type="InterPro" id="IPR011009">
    <property type="entry name" value="Kinase-like_dom_sf"/>
</dbReference>
<gene>
    <name evidence="11" type="ORF">TASK_LOCUS7141</name>
</gene>
<dbReference type="InterPro" id="IPR050117">
    <property type="entry name" value="MAPK"/>
</dbReference>
<evidence type="ECO:0000313" key="13">
    <source>
        <dbReference type="WBParaSite" id="TASK_0000714001-mRNA-1"/>
    </source>
</evidence>
<organism evidence="13">
    <name type="scientific">Taenia asiatica</name>
    <name type="common">Asian tapeworm</name>
    <dbReference type="NCBI Taxonomy" id="60517"/>
    <lineage>
        <taxon>Eukaryota</taxon>
        <taxon>Metazoa</taxon>
        <taxon>Spiralia</taxon>
        <taxon>Lophotrochozoa</taxon>
        <taxon>Platyhelminthes</taxon>
        <taxon>Cestoda</taxon>
        <taxon>Eucestoda</taxon>
        <taxon>Cyclophyllidea</taxon>
        <taxon>Taeniidae</taxon>
        <taxon>Taenia</taxon>
    </lineage>
</organism>
<keyword evidence="9" id="KW-0067">ATP-binding</keyword>
<dbReference type="PROSITE" id="PS50011">
    <property type="entry name" value="PROTEIN_KINASE_DOM"/>
    <property type="match status" value="2"/>
</dbReference>
<feature type="domain" description="Protein kinase" evidence="10">
    <location>
        <begin position="1"/>
        <end position="310"/>
    </location>
</feature>
<dbReference type="CDD" id="cd07851">
    <property type="entry name" value="STKc_p38"/>
    <property type="match status" value="1"/>
</dbReference>
<evidence type="ECO:0000256" key="9">
    <source>
        <dbReference type="ARBA" id="ARBA00022840"/>
    </source>
</evidence>
<sequence>MRIRPDEGYMHTIQERNFVPVEFKWFCWTLPDRYSDLTPVGSAKDNLLQRMVAIKRIDKPFDTLECAKRTYRELAITAHMNHENVVTLIDAFTPQTALESFNEIFFVMPLLPIDLAEVLRHQVLDDDQITFLVYQILRALKYMHGANIIHRDLKPKNIAVDEECNLRILDFGLARTVNENMSSYVVTRWYRAPEIIANWINYNDTVDIWSVACILVEMKIRRPLFRGDNPIKQLGEILAVVGLPDEGFRQKISSDNARAFIESLNLPPRRDFKEVFPWASDVMLDLLSKMLVLDPDRRLRASEALAHPFFAEYHDEGDEQEGTPLEDELISSDSLTIDQWKERRFVPVELNQLRWDLPDRYTSVMVAGHGAYGTVSSALDKYLQREVAIKKLDRPFENAEFAKRTYRELAILAQMDHENVICLIDAFTPQTSLETFEDVYLVTPLMDADLGAIVAQQVLTDDQICFLAYQMLRALKYMHGAHIIHRDLKPSNIAVNSDVELRIIDFGLARQKNHLMTGYVATRWYRAPEVMLNWMHYNDSVDVWSVACILVELKTRQPLFRGLNHIDQVKQIMSIVGTPDDELMQKITSSSAREFIEKLNYTSKKDLKDAFPWASPTLLDLLSKMLVLDPDRRLTAAQALAHPYFAEYHNENDEPVGEPLKDDLIDSDNLTMEEWKEATWNLLQNFKPKLTSLRPTDAYSPIDGKEVRKWFSAHVFAHLEGVDYTK</sequence>
<dbReference type="FunFam" id="1.10.510.10:FF:000684">
    <property type="entry name" value="Mitogen-activated protein kinase"/>
    <property type="match status" value="2"/>
</dbReference>
<evidence type="ECO:0000256" key="2">
    <source>
        <dbReference type="ARBA" id="ARBA00008832"/>
    </source>
</evidence>
<feature type="domain" description="Protein kinase" evidence="10">
    <location>
        <begin position="361"/>
        <end position="645"/>
    </location>
</feature>
<dbReference type="Proteomes" id="UP000282613">
    <property type="component" value="Unassembled WGS sequence"/>
</dbReference>
<keyword evidence="6" id="KW-0808">Transferase</keyword>
<dbReference type="AlphaFoldDB" id="A0A158R9E9"/>
<evidence type="ECO:0000256" key="8">
    <source>
        <dbReference type="ARBA" id="ARBA00022777"/>
    </source>
</evidence>
<reference evidence="13" key="1">
    <citation type="submission" date="2016-04" db="UniProtKB">
        <authorList>
            <consortium name="WormBaseParasite"/>
        </authorList>
    </citation>
    <scope>IDENTIFICATION</scope>
</reference>
<dbReference type="SMART" id="SM00220">
    <property type="entry name" value="S_TKc"/>
    <property type="match status" value="2"/>
</dbReference>
<keyword evidence="5" id="KW-0597">Phosphoprotein</keyword>
<dbReference type="PROSITE" id="PS01351">
    <property type="entry name" value="MAPK"/>
    <property type="match status" value="1"/>
</dbReference>
<keyword evidence="12" id="KW-1185">Reference proteome</keyword>
<dbReference type="PANTHER" id="PTHR24055">
    <property type="entry name" value="MITOGEN-ACTIVATED PROTEIN KINASE"/>
    <property type="match status" value="1"/>
</dbReference>
<dbReference type="GO" id="GO:0004707">
    <property type="term" value="F:MAP kinase activity"/>
    <property type="evidence" value="ECO:0007669"/>
    <property type="project" value="UniProtKB-EC"/>
</dbReference>
<comment type="cofactor">
    <cofactor evidence="1">
        <name>Mg(2+)</name>
        <dbReference type="ChEBI" id="CHEBI:18420"/>
    </cofactor>
</comment>
<evidence type="ECO:0000259" key="10">
    <source>
        <dbReference type="PROSITE" id="PS50011"/>
    </source>
</evidence>
<dbReference type="SUPFAM" id="SSF56112">
    <property type="entry name" value="Protein kinase-like (PK-like)"/>
    <property type="match status" value="2"/>
</dbReference>
<dbReference type="Gene3D" id="1.10.510.10">
    <property type="entry name" value="Transferase(Phosphotransferase) domain 1"/>
    <property type="match status" value="2"/>
</dbReference>